<organism evidence="2 3">
    <name type="scientific">Paramuricea clavata</name>
    <name type="common">Red gorgonian</name>
    <name type="synonym">Violescent sea-whip</name>
    <dbReference type="NCBI Taxonomy" id="317549"/>
    <lineage>
        <taxon>Eukaryota</taxon>
        <taxon>Metazoa</taxon>
        <taxon>Cnidaria</taxon>
        <taxon>Anthozoa</taxon>
        <taxon>Octocorallia</taxon>
        <taxon>Malacalcyonacea</taxon>
        <taxon>Plexauridae</taxon>
        <taxon>Paramuricea</taxon>
    </lineage>
</organism>
<protein>
    <submittedName>
        <fullName evidence="2">Uncharacterized protein</fullName>
    </submittedName>
</protein>
<reference evidence="2" key="1">
    <citation type="submission" date="2020-04" db="EMBL/GenBank/DDBJ databases">
        <authorList>
            <person name="Alioto T."/>
            <person name="Alioto T."/>
            <person name="Gomez Garrido J."/>
        </authorList>
    </citation>
    <scope>NUCLEOTIDE SEQUENCE</scope>
    <source>
        <strain evidence="2">A484AB</strain>
    </source>
</reference>
<proteinExistence type="predicted"/>
<evidence type="ECO:0000256" key="1">
    <source>
        <dbReference type="SAM" id="MobiDB-lite"/>
    </source>
</evidence>
<dbReference type="CDD" id="cd09272">
    <property type="entry name" value="RNase_HI_RT_Ty1"/>
    <property type="match status" value="1"/>
</dbReference>
<feature type="non-terminal residue" evidence="2">
    <location>
        <position position="1"/>
    </location>
</feature>
<dbReference type="OrthoDB" id="1645289at2759"/>
<accession>A0A7D9EK93</accession>
<comment type="caution">
    <text evidence="2">The sequence shown here is derived from an EMBL/GenBank/DDBJ whole genome shotgun (WGS) entry which is preliminary data.</text>
</comment>
<dbReference type="EMBL" id="CACRXK020006978">
    <property type="protein sequence ID" value="CAB4010970.1"/>
    <property type="molecule type" value="Genomic_DNA"/>
</dbReference>
<keyword evidence="3" id="KW-1185">Reference proteome</keyword>
<gene>
    <name evidence="2" type="ORF">PACLA_8A030421</name>
</gene>
<evidence type="ECO:0000313" key="2">
    <source>
        <dbReference type="EMBL" id="CAB4010970.1"/>
    </source>
</evidence>
<dbReference type="AlphaFoldDB" id="A0A7D9EK93"/>
<dbReference type="PANTHER" id="PTHR11439">
    <property type="entry name" value="GAG-POL-RELATED RETROTRANSPOSON"/>
    <property type="match status" value="1"/>
</dbReference>
<dbReference type="Proteomes" id="UP001152795">
    <property type="component" value="Unassembled WGS sequence"/>
</dbReference>
<name>A0A7D9EK93_PARCT</name>
<feature type="compositionally biased region" description="Basic and acidic residues" evidence="1">
    <location>
        <begin position="32"/>
        <end position="46"/>
    </location>
</feature>
<feature type="region of interest" description="Disordered" evidence="1">
    <location>
        <begin position="26"/>
        <end position="48"/>
    </location>
</feature>
<sequence>CKQSYGPREQMDIFFVRAATSRGSTATRKCCRRDQNNRNRKPDRPDSSPYVMAAVVLHKLGTLVMYRKRKDVITLTNVKSNLDPLHVRLTHIRKADEPLHLVGCCDADWGAKGPLISWKSRKQPAVALSTCEAEYMSLASAAQEGKFLSQLLEDMVKIKFTPVTLHCDNQGALALAKNHVQQQRSKHIDIRYHFVRSEVQRGLLHLLYVTSKDNLADIFTKPISGPRIKTFVPIILGV</sequence>
<dbReference type="PANTHER" id="PTHR11439:SF483">
    <property type="entry name" value="PEPTIDE SYNTHASE GLIP-LIKE, PUTATIVE (AFU_ORTHOLOGUE AFUA_3G12920)-RELATED"/>
    <property type="match status" value="1"/>
</dbReference>
<evidence type="ECO:0000313" key="3">
    <source>
        <dbReference type="Proteomes" id="UP001152795"/>
    </source>
</evidence>